<dbReference type="AlphaFoldDB" id="A0A9C6X850"/>
<reference evidence="4" key="1">
    <citation type="submission" date="2025-08" db="UniProtKB">
        <authorList>
            <consortium name="RefSeq"/>
        </authorList>
    </citation>
    <scope>IDENTIFICATION</scope>
    <source>
        <tissue evidence="4">Whole organism</tissue>
    </source>
</reference>
<keyword evidence="3" id="KW-1185">Reference proteome</keyword>
<feature type="region of interest" description="Disordered" evidence="1">
    <location>
        <begin position="159"/>
        <end position="193"/>
    </location>
</feature>
<dbReference type="GeneID" id="113203833"/>
<dbReference type="KEGG" id="foc:113203833"/>
<dbReference type="Proteomes" id="UP000504606">
    <property type="component" value="Unplaced"/>
</dbReference>
<organism evidence="3 4">
    <name type="scientific">Frankliniella occidentalis</name>
    <name type="common">Western flower thrips</name>
    <name type="synonym">Euthrips occidentalis</name>
    <dbReference type="NCBI Taxonomy" id="133901"/>
    <lineage>
        <taxon>Eukaryota</taxon>
        <taxon>Metazoa</taxon>
        <taxon>Ecdysozoa</taxon>
        <taxon>Arthropoda</taxon>
        <taxon>Hexapoda</taxon>
        <taxon>Insecta</taxon>
        <taxon>Pterygota</taxon>
        <taxon>Neoptera</taxon>
        <taxon>Paraneoptera</taxon>
        <taxon>Thysanoptera</taxon>
        <taxon>Terebrantia</taxon>
        <taxon>Thripoidea</taxon>
        <taxon>Thripidae</taxon>
        <taxon>Frankliniella</taxon>
    </lineage>
</organism>
<keyword evidence="2" id="KW-1133">Transmembrane helix</keyword>
<dbReference type="RefSeq" id="XP_052130868.1">
    <property type="nucleotide sequence ID" value="XM_052274908.1"/>
</dbReference>
<feature type="compositionally biased region" description="Gly residues" evidence="1">
    <location>
        <begin position="51"/>
        <end position="65"/>
    </location>
</feature>
<feature type="transmembrane region" description="Helical" evidence="2">
    <location>
        <begin position="100"/>
        <end position="121"/>
    </location>
</feature>
<keyword evidence="2" id="KW-0472">Membrane</keyword>
<evidence type="ECO:0000313" key="4">
    <source>
        <dbReference type="RefSeq" id="XP_052130868.1"/>
    </source>
</evidence>
<feature type="region of interest" description="Disordered" evidence="1">
    <location>
        <begin position="1"/>
        <end position="88"/>
    </location>
</feature>
<dbReference type="OrthoDB" id="10629076at2759"/>
<proteinExistence type="predicted"/>
<name>A0A9C6X850_FRAOC</name>
<sequence>MSGATAVERGAAAPTSPNAQPLNWGAATSPTAGRRKGTPTSTQSPVRRRGGGVGDRGGGDRGGGWSSHEDWEEEVHEEEEDEGGWISWNKGHKKKGKGDIGSIFHISVTFLAFLAFGGYLLCLIMQAVKGNGYYNYPGAQGALRPAPNVMMVMMPNRAVTRRPGRPTGTTTGRRKRDATDQPPDGGQPASWRDWVPSFGEEDMRLLPEMDVDRMHRALLVVAEGYASFYHKKYTSVQP</sequence>
<keyword evidence="2" id="KW-0812">Transmembrane</keyword>
<feature type="compositionally biased region" description="Acidic residues" evidence="1">
    <location>
        <begin position="70"/>
        <end position="83"/>
    </location>
</feature>
<evidence type="ECO:0000256" key="2">
    <source>
        <dbReference type="SAM" id="Phobius"/>
    </source>
</evidence>
<accession>A0A9C6X850</accession>
<feature type="compositionally biased region" description="Polar residues" evidence="1">
    <location>
        <begin position="15"/>
        <end position="31"/>
    </location>
</feature>
<evidence type="ECO:0000313" key="3">
    <source>
        <dbReference type="Proteomes" id="UP000504606"/>
    </source>
</evidence>
<protein>
    <submittedName>
        <fullName evidence="4">Uncharacterized protein LOC113203833</fullName>
    </submittedName>
</protein>
<evidence type="ECO:0000256" key="1">
    <source>
        <dbReference type="SAM" id="MobiDB-lite"/>
    </source>
</evidence>
<gene>
    <name evidence="4" type="primary">LOC113203833</name>
</gene>